<evidence type="ECO:0000256" key="8">
    <source>
        <dbReference type="RuleBase" id="RU367062"/>
    </source>
</evidence>
<dbReference type="FunFam" id="3.30.460.10:FF:000044">
    <property type="entry name" value="ATPase synthesis protein 25, mitochondrial"/>
    <property type="match status" value="1"/>
</dbReference>
<keyword evidence="5 8" id="KW-0809">Transit peptide</keyword>
<comment type="function">
    <text evidence="1">Probable mitochondrial mRNA stabilization factor.</text>
</comment>
<dbReference type="OMA" id="CLSSWVP"/>
<feature type="coiled-coil region" evidence="9">
    <location>
        <begin position="403"/>
        <end position="430"/>
    </location>
</feature>
<dbReference type="EMBL" id="DF977463">
    <property type="protein sequence ID" value="GAP86385.1"/>
    <property type="molecule type" value="Genomic_DNA"/>
</dbReference>
<dbReference type="AlphaFoldDB" id="A0A1W2TEE4"/>
<keyword evidence="7 8" id="KW-0472">Membrane</keyword>
<dbReference type="Proteomes" id="UP000054516">
    <property type="component" value="Unassembled WGS sequence"/>
</dbReference>
<dbReference type="OrthoDB" id="107372at2759"/>
<dbReference type="PANTHER" id="PTHR28087">
    <property type="entry name" value="ATPASE SYNTHESIS PROTEIN 25, MITOCHONDRIAL"/>
    <property type="match status" value="1"/>
</dbReference>
<keyword evidence="4 8" id="KW-0999">Mitochondrion inner membrane</keyword>
<gene>
    <name evidence="11" type="ORF">SAMD00023353_1800200</name>
</gene>
<keyword evidence="12" id="KW-1185">Reference proteome</keyword>
<evidence type="ECO:0000256" key="1">
    <source>
        <dbReference type="ARBA" id="ARBA00003470"/>
    </source>
</evidence>
<feature type="compositionally biased region" description="Polar residues" evidence="10">
    <location>
        <begin position="364"/>
        <end position="389"/>
    </location>
</feature>
<dbReference type="InterPro" id="IPR043519">
    <property type="entry name" value="NT_sf"/>
</dbReference>
<feature type="compositionally biased region" description="Basic and acidic residues" evidence="10">
    <location>
        <begin position="320"/>
        <end position="338"/>
    </location>
</feature>
<keyword evidence="6 8" id="KW-0496">Mitochondrion</keyword>
<dbReference type="GO" id="GO:0048255">
    <property type="term" value="P:mRNA stabilization"/>
    <property type="evidence" value="ECO:0007669"/>
    <property type="project" value="TreeGrafter"/>
</dbReference>
<dbReference type="GO" id="GO:0140053">
    <property type="term" value="P:mitochondrial gene expression"/>
    <property type="evidence" value="ECO:0007669"/>
    <property type="project" value="UniProtKB-UniRule"/>
</dbReference>
<dbReference type="STRING" id="77044.A0A1W2TEE4"/>
<evidence type="ECO:0000256" key="10">
    <source>
        <dbReference type="SAM" id="MobiDB-lite"/>
    </source>
</evidence>
<dbReference type="Gene3D" id="3.30.460.10">
    <property type="entry name" value="Beta Polymerase, domain 2"/>
    <property type="match status" value="1"/>
</dbReference>
<evidence type="ECO:0000256" key="5">
    <source>
        <dbReference type="ARBA" id="ARBA00022946"/>
    </source>
</evidence>
<keyword evidence="9" id="KW-0175">Coiled coil</keyword>
<evidence type="ECO:0000256" key="7">
    <source>
        <dbReference type="ARBA" id="ARBA00023136"/>
    </source>
</evidence>
<accession>A0A1W2TEE4</accession>
<dbReference type="GO" id="GO:0005743">
    <property type="term" value="C:mitochondrial inner membrane"/>
    <property type="evidence" value="ECO:0007669"/>
    <property type="project" value="UniProtKB-SubCell"/>
</dbReference>
<evidence type="ECO:0000313" key="12">
    <source>
        <dbReference type="Proteomes" id="UP000054516"/>
    </source>
</evidence>
<organism evidence="11">
    <name type="scientific">Rosellinia necatrix</name>
    <name type="common">White root-rot fungus</name>
    <dbReference type="NCBI Taxonomy" id="77044"/>
    <lineage>
        <taxon>Eukaryota</taxon>
        <taxon>Fungi</taxon>
        <taxon>Dikarya</taxon>
        <taxon>Ascomycota</taxon>
        <taxon>Pezizomycotina</taxon>
        <taxon>Sordariomycetes</taxon>
        <taxon>Xylariomycetidae</taxon>
        <taxon>Xylariales</taxon>
        <taxon>Xylariaceae</taxon>
        <taxon>Rosellinia</taxon>
    </lineage>
</organism>
<comment type="function">
    <text evidence="8">Mitochondrial mRNA stabilization factor.</text>
</comment>
<protein>
    <recommendedName>
        <fullName evidence="8">ATPase synthesis protein 25</fullName>
    </recommendedName>
</protein>
<name>A0A1W2TEE4_ROSNE</name>
<evidence type="ECO:0000256" key="9">
    <source>
        <dbReference type="SAM" id="Coils"/>
    </source>
</evidence>
<reference evidence="11" key="1">
    <citation type="submission" date="2016-03" db="EMBL/GenBank/DDBJ databases">
        <title>Draft genome sequence of Rosellinia necatrix.</title>
        <authorList>
            <person name="Kanematsu S."/>
        </authorList>
    </citation>
    <scope>NUCLEOTIDE SEQUENCE [LARGE SCALE GENOMIC DNA]</scope>
    <source>
        <strain evidence="11">W97</strain>
    </source>
</reference>
<evidence type="ECO:0000313" key="11">
    <source>
        <dbReference type="EMBL" id="GAP86385.1"/>
    </source>
</evidence>
<feature type="region of interest" description="Disordered" evidence="10">
    <location>
        <begin position="58"/>
        <end position="97"/>
    </location>
</feature>
<evidence type="ECO:0000256" key="4">
    <source>
        <dbReference type="ARBA" id="ARBA00022792"/>
    </source>
</evidence>
<comment type="similarity">
    <text evidence="3 8">Belongs to the ATP25 family.</text>
</comment>
<comment type="subcellular location">
    <subcellularLocation>
        <location evidence="2 8">Mitochondrion inner membrane</location>
        <topology evidence="2 8">Peripheral membrane protein</topology>
        <orientation evidence="2 8">Matrix side</orientation>
    </subcellularLocation>
</comment>
<sequence>MAMARPGLSAAGCSHCRSLVFNLFTSSTLRPTPVLRPSLPYRRAHVVSALPIRRFSSLPKPDNPTLDVEGEGAGRSVEGVPEDNSGTVATEESKAASVPADVPADVPWYLQVESPTHVASLEPSPLPETPPDCPPLIKALLEYASEEMGLDALSLLDLRKLDPPPALGPNLFMLFGTARSERHLTVSAGRLVRWLRYKHHVHADADGLLGPNERKIKLKRKAKRARLLGPMGTDDADDGIRTGWICVNLGTIDRGGAETAVVAEDGRASGFGVSQIGSTIVFQIMTEGRRTEMDLETLWTRALDRSLSPPSKPGSAQAQEDERPVSKTKSDSNLHSVERALIAGLHRPSGVSDSRRRQSPGALPSNQASFYSTWEQATPPTTNVDPLSTSSPEELARVLAYDAHQKQRLLELLRAQLDEMDTEAARAALAEPNHHQPSTPFMELMELAMATFPPPRTWEYRLAIQHKGSVSGAPGATRSLDNVRLLVEELRIYGIKATRQQYLQLLSCIFYAREPQSDDILDAALDVISTMHQRREPIKVSDLLVTIIEGASMGNNRGRWTRELIARIETLLYQPSSPCMDEGLLARLMSAHARQGNWTGVWRAWGVPARHLHPRSADMYIHMFQLATATRSMRICEQVLRRCIPESNSEDPPVLSNMGLRLAALECVQIADPRARELAEQIPVDSTGHLLRLATREFVKLTRLLTSRT</sequence>
<evidence type="ECO:0000256" key="6">
    <source>
        <dbReference type="ARBA" id="ARBA00023128"/>
    </source>
</evidence>
<feature type="region of interest" description="Disordered" evidence="10">
    <location>
        <begin position="304"/>
        <end position="389"/>
    </location>
</feature>
<proteinExistence type="inferred from homology"/>
<evidence type="ECO:0000256" key="2">
    <source>
        <dbReference type="ARBA" id="ARBA00004443"/>
    </source>
</evidence>
<dbReference type="PANTHER" id="PTHR28087:SF1">
    <property type="entry name" value="ATPASE SYNTHESIS PROTEIN 25, MITOCHONDRIAL"/>
    <property type="match status" value="1"/>
</dbReference>
<evidence type="ECO:0000256" key="3">
    <source>
        <dbReference type="ARBA" id="ARBA00010787"/>
    </source>
</evidence>
<dbReference type="InterPro" id="IPR040152">
    <property type="entry name" value="Atp25"/>
</dbReference>